<gene>
    <name evidence="2" type="ORF">EV192_102800</name>
</gene>
<dbReference type="Proteomes" id="UP000295680">
    <property type="component" value="Unassembled WGS sequence"/>
</dbReference>
<comment type="caution">
    <text evidence="2">The sequence shown here is derived from an EMBL/GenBank/DDBJ whole genome shotgun (WGS) entry which is preliminary data.</text>
</comment>
<feature type="region of interest" description="Disordered" evidence="1">
    <location>
        <begin position="84"/>
        <end position="111"/>
    </location>
</feature>
<accession>A0A4R2JQY6</accession>
<dbReference type="AlphaFoldDB" id="A0A4R2JQY6"/>
<name>A0A4R2JQY6_9PSEU</name>
<reference evidence="2 3" key="1">
    <citation type="submission" date="2019-03" db="EMBL/GenBank/DDBJ databases">
        <title>Genomic Encyclopedia of Type Strains, Phase IV (KMG-IV): sequencing the most valuable type-strain genomes for metagenomic binning, comparative biology and taxonomic classification.</title>
        <authorList>
            <person name="Goeker M."/>
        </authorList>
    </citation>
    <scope>NUCLEOTIDE SEQUENCE [LARGE SCALE GENOMIC DNA]</scope>
    <source>
        <strain evidence="2 3">DSM 45934</strain>
    </source>
</reference>
<feature type="compositionally biased region" description="Polar residues" evidence="1">
    <location>
        <begin position="90"/>
        <end position="111"/>
    </location>
</feature>
<dbReference type="EMBL" id="SLWS01000002">
    <property type="protein sequence ID" value="TCO62661.1"/>
    <property type="molecule type" value="Genomic_DNA"/>
</dbReference>
<protein>
    <submittedName>
        <fullName evidence="2">Uncharacterized protein</fullName>
    </submittedName>
</protein>
<evidence type="ECO:0000313" key="3">
    <source>
        <dbReference type="Proteomes" id="UP000295680"/>
    </source>
</evidence>
<keyword evidence="3" id="KW-1185">Reference proteome</keyword>
<organism evidence="2 3">
    <name type="scientific">Actinocrispum wychmicini</name>
    <dbReference type="NCBI Taxonomy" id="1213861"/>
    <lineage>
        <taxon>Bacteria</taxon>
        <taxon>Bacillati</taxon>
        <taxon>Actinomycetota</taxon>
        <taxon>Actinomycetes</taxon>
        <taxon>Pseudonocardiales</taxon>
        <taxon>Pseudonocardiaceae</taxon>
        <taxon>Actinocrispum</taxon>
    </lineage>
</organism>
<proteinExistence type="predicted"/>
<evidence type="ECO:0000313" key="2">
    <source>
        <dbReference type="EMBL" id="TCO62661.1"/>
    </source>
</evidence>
<evidence type="ECO:0000256" key="1">
    <source>
        <dbReference type="SAM" id="MobiDB-lite"/>
    </source>
</evidence>
<sequence length="234" mass="26223">MEIKGLRDRFDAERLRANLRPVTNKEISEATDIPESTLSELLASKRDMVPDWDTRVSLIVDYLGGEPQEWVAKWRKARAAYENLDKSEESQQNLSTESGQTRKTPNSGSASWQRTNFLKSGHLFLALGTDILVAGVSAAVIATQSSGTPGFDSGTQPANNAGAQCVRVRDETETVSVFKDPRTRDTWTEWPGKTRFRADVDESNPRRYRVLLRNGQYGYVNTDKRYVVSAKDCS</sequence>